<dbReference type="AlphaFoldDB" id="A0A317V9M9"/>
<proteinExistence type="predicted"/>
<reference evidence="2 3" key="1">
    <citation type="submission" date="2016-12" db="EMBL/GenBank/DDBJ databases">
        <title>The genomes of Aspergillus section Nigri reveals drivers in fungal speciation.</title>
        <authorList>
            <consortium name="DOE Joint Genome Institute"/>
            <person name="Vesth T.C."/>
            <person name="Nybo J."/>
            <person name="Theobald S."/>
            <person name="Brandl J."/>
            <person name="Frisvad J.C."/>
            <person name="Nielsen K.F."/>
            <person name="Lyhne E.K."/>
            <person name="Kogle M.E."/>
            <person name="Kuo A."/>
            <person name="Riley R."/>
            <person name="Clum A."/>
            <person name="Nolan M."/>
            <person name="Lipzen A."/>
            <person name="Salamov A."/>
            <person name="Henrissat B."/>
            <person name="Wiebenga A."/>
            <person name="De Vries R.P."/>
            <person name="Grigoriev I.V."/>
            <person name="Mortensen U.H."/>
            <person name="Andersen M.R."/>
            <person name="Baker S.E."/>
        </authorList>
    </citation>
    <scope>NUCLEOTIDE SEQUENCE [LARGE SCALE GENOMIC DNA]</scope>
    <source>
        <strain evidence="2 3">CBS 117.55</strain>
    </source>
</reference>
<gene>
    <name evidence="2" type="ORF">BO70DRAFT_145377</name>
</gene>
<name>A0A317V9M9_9EURO</name>
<dbReference type="Proteomes" id="UP000247233">
    <property type="component" value="Unassembled WGS sequence"/>
</dbReference>
<feature type="transmembrane region" description="Helical" evidence="1">
    <location>
        <begin position="6"/>
        <end position="29"/>
    </location>
</feature>
<keyword evidence="3" id="KW-1185">Reference proteome</keyword>
<dbReference type="RefSeq" id="XP_025395690.1">
    <property type="nucleotide sequence ID" value="XM_025538157.1"/>
</dbReference>
<protein>
    <submittedName>
        <fullName evidence="2">Uncharacterized protein</fullName>
    </submittedName>
</protein>
<evidence type="ECO:0000313" key="2">
    <source>
        <dbReference type="EMBL" id="PWY69738.1"/>
    </source>
</evidence>
<sequence>MSIGKIIAKIIIIPILIIVFICYGIYLLLKHRRERSRERREDKVRSEYYRGLPQFQVPPEHQHQYQNQNQNQNQIPHPGAAVQWGSHKQMQAQAHYYPGAGDESMMKKPEPVVYPVQAQGAAVGYGIGYGHGLVPQTQVVAASGGGGGVV</sequence>
<keyword evidence="1" id="KW-0812">Transmembrane</keyword>
<organism evidence="2 3">
    <name type="scientific">Aspergillus heteromorphus CBS 117.55</name>
    <dbReference type="NCBI Taxonomy" id="1448321"/>
    <lineage>
        <taxon>Eukaryota</taxon>
        <taxon>Fungi</taxon>
        <taxon>Dikarya</taxon>
        <taxon>Ascomycota</taxon>
        <taxon>Pezizomycotina</taxon>
        <taxon>Eurotiomycetes</taxon>
        <taxon>Eurotiomycetidae</taxon>
        <taxon>Eurotiales</taxon>
        <taxon>Aspergillaceae</taxon>
        <taxon>Aspergillus</taxon>
        <taxon>Aspergillus subgen. Circumdati</taxon>
    </lineage>
</organism>
<keyword evidence="1" id="KW-0472">Membrane</keyword>
<comment type="caution">
    <text evidence="2">The sequence shown here is derived from an EMBL/GenBank/DDBJ whole genome shotgun (WGS) entry which is preliminary data.</text>
</comment>
<evidence type="ECO:0000313" key="3">
    <source>
        <dbReference type="Proteomes" id="UP000247233"/>
    </source>
</evidence>
<dbReference type="GeneID" id="37060394"/>
<accession>A0A317V9M9</accession>
<evidence type="ECO:0000256" key="1">
    <source>
        <dbReference type="SAM" id="Phobius"/>
    </source>
</evidence>
<dbReference type="EMBL" id="MSFL01000032">
    <property type="protein sequence ID" value="PWY69738.1"/>
    <property type="molecule type" value="Genomic_DNA"/>
</dbReference>
<dbReference type="VEuPathDB" id="FungiDB:BO70DRAFT_145377"/>
<keyword evidence="1" id="KW-1133">Transmembrane helix</keyword>